<dbReference type="InterPro" id="IPR011047">
    <property type="entry name" value="Quinoprotein_ADH-like_sf"/>
</dbReference>
<dbReference type="InterPro" id="IPR002372">
    <property type="entry name" value="PQQ_rpt_dom"/>
</dbReference>
<evidence type="ECO:0000313" key="3">
    <source>
        <dbReference type="Proteomes" id="UP000656042"/>
    </source>
</evidence>
<gene>
    <name evidence="2" type="ORF">GCM10012284_55910</name>
</gene>
<dbReference type="SUPFAM" id="SSF50998">
    <property type="entry name" value="Quinoprotein alcohol dehydrogenase-like"/>
    <property type="match status" value="1"/>
</dbReference>
<name>A0A8J3FR19_9ACTN</name>
<evidence type="ECO:0000313" key="2">
    <source>
        <dbReference type="EMBL" id="GGL13946.1"/>
    </source>
</evidence>
<sequence>MAPDTISGATVIIDLGVDRGEPETYSRPTRPTTSPWFPPAMVALLVLVCAGGSAAPPAPPLEPVFSVPVGPADAYAVTDSAQLLAQTLGTLQSYDLADGRLRWSTTDTAATYRLRTGADLVLVRPWSSSYGQPRTTALSLRTGAARWRHAGRVVSVSGTDVLLATSNVRSSGPARRVQGPVESLDPRTGAVLWRVDVPSTAVLLAAPGHGDTPPRMLLVHDNRTAAVHDLATGRMLATGPLPPANYGGDNPVVVGGMLLLRHPGADGPEVSAYDPQTLQPRWRRPAWDAYEIRACGNLACLAGPAGVRALDPATGVQRWHRSGWRDVEQRGDLLIAYSAPTMPTDPIGVVDPRTGRLLVDLAGWRLVGGPATGDHLLVTRVVDAGAATLLAVAAPGNSWPQPLSELPPGAGDCQAAAGRLICRSGGGELRVWAYRQFH</sequence>
<protein>
    <recommendedName>
        <fullName evidence="1">Pyrrolo-quinoline quinone repeat domain-containing protein</fullName>
    </recommendedName>
</protein>
<reference evidence="2" key="2">
    <citation type="submission" date="2020-09" db="EMBL/GenBank/DDBJ databases">
        <authorList>
            <person name="Sun Q."/>
            <person name="Zhou Y."/>
        </authorList>
    </citation>
    <scope>NUCLEOTIDE SEQUENCE</scope>
    <source>
        <strain evidence="2">CGMCC 4.7299</strain>
    </source>
</reference>
<dbReference type="InterPro" id="IPR015943">
    <property type="entry name" value="WD40/YVTN_repeat-like_dom_sf"/>
</dbReference>
<dbReference type="AlphaFoldDB" id="A0A8J3FR19"/>
<dbReference type="RefSeq" id="WP_189082312.1">
    <property type="nucleotide sequence ID" value="NZ_BMMX01000043.1"/>
</dbReference>
<dbReference type="Pfam" id="PF13360">
    <property type="entry name" value="PQQ_2"/>
    <property type="match status" value="1"/>
</dbReference>
<proteinExistence type="predicted"/>
<organism evidence="2 3">
    <name type="scientific">Mangrovihabitans endophyticus</name>
    <dbReference type="NCBI Taxonomy" id="1751298"/>
    <lineage>
        <taxon>Bacteria</taxon>
        <taxon>Bacillati</taxon>
        <taxon>Actinomycetota</taxon>
        <taxon>Actinomycetes</taxon>
        <taxon>Micromonosporales</taxon>
        <taxon>Micromonosporaceae</taxon>
        <taxon>Mangrovihabitans</taxon>
    </lineage>
</organism>
<feature type="domain" description="Pyrrolo-quinoline quinone repeat" evidence="1">
    <location>
        <begin position="179"/>
        <end position="322"/>
    </location>
</feature>
<dbReference type="Gene3D" id="2.130.10.10">
    <property type="entry name" value="YVTN repeat-like/Quinoprotein amine dehydrogenase"/>
    <property type="match status" value="1"/>
</dbReference>
<keyword evidence="3" id="KW-1185">Reference proteome</keyword>
<dbReference type="Proteomes" id="UP000656042">
    <property type="component" value="Unassembled WGS sequence"/>
</dbReference>
<accession>A0A8J3FR19</accession>
<dbReference type="EMBL" id="BMMX01000043">
    <property type="protein sequence ID" value="GGL13946.1"/>
    <property type="molecule type" value="Genomic_DNA"/>
</dbReference>
<evidence type="ECO:0000259" key="1">
    <source>
        <dbReference type="Pfam" id="PF13360"/>
    </source>
</evidence>
<reference evidence="2" key="1">
    <citation type="journal article" date="2014" name="Int. J. Syst. Evol. Microbiol.">
        <title>Complete genome sequence of Corynebacterium casei LMG S-19264T (=DSM 44701T), isolated from a smear-ripened cheese.</title>
        <authorList>
            <consortium name="US DOE Joint Genome Institute (JGI-PGF)"/>
            <person name="Walter F."/>
            <person name="Albersmeier A."/>
            <person name="Kalinowski J."/>
            <person name="Ruckert C."/>
        </authorList>
    </citation>
    <scope>NUCLEOTIDE SEQUENCE</scope>
    <source>
        <strain evidence="2">CGMCC 4.7299</strain>
    </source>
</reference>
<comment type="caution">
    <text evidence="2">The sequence shown here is derived from an EMBL/GenBank/DDBJ whole genome shotgun (WGS) entry which is preliminary data.</text>
</comment>